<evidence type="ECO:0000313" key="2">
    <source>
        <dbReference type="EMBL" id="QHT82368.1"/>
    </source>
</evidence>
<dbReference type="EMBL" id="MN739998">
    <property type="protein sequence ID" value="QHT82368.1"/>
    <property type="molecule type" value="Genomic_DNA"/>
</dbReference>
<organism evidence="2">
    <name type="scientific">viral metagenome</name>
    <dbReference type="NCBI Taxonomy" id="1070528"/>
    <lineage>
        <taxon>unclassified sequences</taxon>
        <taxon>metagenomes</taxon>
        <taxon>organismal metagenomes</taxon>
    </lineage>
</organism>
<feature type="region of interest" description="Disordered" evidence="1">
    <location>
        <begin position="76"/>
        <end position="110"/>
    </location>
</feature>
<evidence type="ECO:0000256" key="1">
    <source>
        <dbReference type="SAM" id="MobiDB-lite"/>
    </source>
</evidence>
<protein>
    <submittedName>
        <fullName evidence="2">Uncharacterized protein</fullName>
    </submittedName>
</protein>
<accession>A0A6C0HNU3</accession>
<proteinExistence type="predicted"/>
<reference evidence="2" key="1">
    <citation type="journal article" date="2020" name="Nature">
        <title>Giant virus diversity and host interactions through global metagenomics.</title>
        <authorList>
            <person name="Schulz F."/>
            <person name="Roux S."/>
            <person name="Paez-Espino D."/>
            <person name="Jungbluth S."/>
            <person name="Walsh D.A."/>
            <person name="Denef V.J."/>
            <person name="McMahon K.D."/>
            <person name="Konstantinidis K.T."/>
            <person name="Eloe-Fadrosh E.A."/>
            <person name="Kyrpides N.C."/>
            <person name="Woyke T."/>
        </authorList>
    </citation>
    <scope>NUCLEOTIDE SEQUENCE</scope>
    <source>
        <strain evidence="2">GVMAG-M-3300023184-161</strain>
    </source>
</reference>
<feature type="compositionally biased region" description="Low complexity" evidence="1">
    <location>
        <begin position="77"/>
        <end position="91"/>
    </location>
</feature>
<dbReference type="AlphaFoldDB" id="A0A6C0HNU3"/>
<name>A0A6C0HNU3_9ZZZZ</name>
<sequence>MYYYIIFEVLRLNDIYILTLEIMATSTKKLITINPAFLNNLKSHAVPAKRTLKLKPAPTDTTIDMKKKMMNRIKEFQQNNSQSNTAQNNTAKSEAEQNNTAKSEAEQSDSFDNEFSKSLMFLNGYTKKNKKRKDVSQPVIVDWPEPEKAKIIEPPAIPIIANPSIPIIANPSIPIIANPSIPIIANPSIPIIANPSIPIIAKPVIISKEPPYGNLKNGTKHTFRNRHRVENINNNNTNINDNNNINRPEEKTHKVKYLLGKHNKKVSVLIKNDITRKRTQQEKGALKTVPIYEIRAYLQKNNLIKIGSEVTENIMREMYESAMLTGRINNINNVILLNNYTKSEENINR</sequence>